<dbReference type="KEGG" id="hnv:DDQ68_01605"/>
<gene>
    <name evidence="2" type="ORF">DDQ68_01605</name>
</gene>
<protein>
    <submittedName>
        <fullName evidence="2">Uncharacterized protein</fullName>
    </submittedName>
</protein>
<name>A0A2Z3GIQ3_9BACT</name>
<evidence type="ECO:0000256" key="1">
    <source>
        <dbReference type="SAM" id="MobiDB-lite"/>
    </source>
</evidence>
<dbReference type="AlphaFoldDB" id="A0A2Z3GIQ3"/>
<reference evidence="3" key="1">
    <citation type="submission" date="2018-04" db="EMBL/GenBank/DDBJ databases">
        <title>Complete genome of Antarctic heterotrophic bacterium Hymenobacter nivis.</title>
        <authorList>
            <person name="Terashima M."/>
        </authorList>
    </citation>
    <scope>NUCLEOTIDE SEQUENCE [LARGE SCALE GENOMIC DNA]</scope>
    <source>
        <strain evidence="3">NBRC 111535</strain>
    </source>
</reference>
<dbReference type="Pfam" id="PF13384">
    <property type="entry name" value="HTH_23"/>
    <property type="match status" value="1"/>
</dbReference>
<keyword evidence="3" id="KW-1185">Reference proteome</keyword>
<feature type="region of interest" description="Disordered" evidence="1">
    <location>
        <begin position="38"/>
        <end position="72"/>
    </location>
</feature>
<dbReference type="EMBL" id="CP029145">
    <property type="protein sequence ID" value="AWM31597.1"/>
    <property type="molecule type" value="Genomic_DNA"/>
</dbReference>
<sequence>MLWSANGHSVPALAALLHVSSGTVHTWFNRWEAGARRAWPPSKARAGPPSCRPPTGSGWRPPCGPTASNSRK</sequence>
<organism evidence="2 3">
    <name type="scientific">Hymenobacter nivis</name>
    <dbReference type="NCBI Taxonomy" id="1850093"/>
    <lineage>
        <taxon>Bacteria</taxon>
        <taxon>Pseudomonadati</taxon>
        <taxon>Bacteroidota</taxon>
        <taxon>Cytophagia</taxon>
        <taxon>Cytophagales</taxon>
        <taxon>Hymenobacteraceae</taxon>
        <taxon>Hymenobacter</taxon>
    </lineage>
</organism>
<accession>A0A2Z3GIQ3</accession>
<proteinExistence type="predicted"/>
<evidence type="ECO:0000313" key="3">
    <source>
        <dbReference type="Proteomes" id="UP000245999"/>
    </source>
</evidence>
<dbReference type="Proteomes" id="UP000245999">
    <property type="component" value="Chromosome"/>
</dbReference>
<evidence type="ECO:0000313" key="2">
    <source>
        <dbReference type="EMBL" id="AWM31597.1"/>
    </source>
</evidence>